<reference evidence="3 4" key="1">
    <citation type="journal article" date="2015" name="Genome Announc.">
        <title>Expanding the biotechnology potential of lactobacilli through comparative genomics of 213 strains and associated genera.</title>
        <authorList>
            <person name="Sun Z."/>
            <person name="Harris H.M."/>
            <person name="McCann A."/>
            <person name="Guo C."/>
            <person name="Argimon S."/>
            <person name="Zhang W."/>
            <person name="Yang X."/>
            <person name="Jeffery I.B."/>
            <person name="Cooney J.C."/>
            <person name="Kagawa T.F."/>
            <person name="Liu W."/>
            <person name="Song Y."/>
            <person name="Salvetti E."/>
            <person name="Wrobel A."/>
            <person name="Rasinkangas P."/>
            <person name="Parkhill J."/>
            <person name="Rea M.C."/>
            <person name="O'Sullivan O."/>
            <person name="Ritari J."/>
            <person name="Douillard F.P."/>
            <person name="Paul Ross R."/>
            <person name="Yang R."/>
            <person name="Briner A.E."/>
            <person name="Felis G.E."/>
            <person name="de Vos W.M."/>
            <person name="Barrangou R."/>
            <person name="Klaenhammer T.R."/>
            <person name="Caufield P.W."/>
            <person name="Cui Y."/>
            <person name="Zhang H."/>
            <person name="O'Toole P.W."/>
        </authorList>
    </citation>
    <scope>NUCLEOTIDE SEQUENCE [LARGE SCALE GENOMIC DNA]</scope>
    <source>
        <strain evidence="3 4">DSM 23829</strain>
    </source>
</reference>
<dbReference type="InterPro" id="IPR029063">
    <property type="entry name" value="SAM-dependent_MTases_sf"/>
</dbReference>
<dbReference type="Gene3D" id="3.40.50.150">
    <property type="entry name" value="Vaccinia Virus protein VP39"/>
    <property type="match status" value="1"/>
</dbReference>
<keyword evidence="3" id="KW-0489">Methyltransferase</keyword>
<proteinExistence type="predicted"/>
<dbReference type="GO" id="GO:0008168">
    <property type="term" value="F:methyltransferase activity"/>
    <property type="evidence" value="ECO:0007669"/>
    <property type="project" value="UniProtKB-KW"/>
</dbReference>
<dbReference type="SUPFAM" id="SSF53335">
    <property type="entry name" value="S-adenosyl-L-methionine-dependent methyltransferases"/>
    <property type="match status" value="1"/>
</dbReference>
<dbReference type="InterPro" id="IPR041698">
    <property type="entry name" value="Methyltransf_25"/>
</dbReference>
<gene>
    <name evidence="3" type="ORF">FD06_GL000235</name>
</gene>
<dbReference type="AlphaFoldDB" id="A0A0R2AQU7"/>
<dbReference type="EMBL" id="AYYQ01000031">
    <property type="protein sequence ID" value="KRM68116.1"/>
    <property type="molecule type" value="Genomic_DNA"/>
</dbReference>
<feature type="domain" description="Methyltransferase" evidence="2">
    <location>
        <begin position="36"/>
        <end position="131"/>
    </location>
</feature>
<dbReference type="Gene3D" id="2.20.25.110">
    <property type="entry name" value="S-adenosyl-L-methionine-dependent methyltransferases"/>
    <property type="match status" value="1"/>
</dbReference>
<evidence type="ECO:0000313" key="4">
    <source>
        <dbReference type="Proteomes" id="UP000052012"/>
    </source>
</evidence>
<dbReference type="Proteomes" id="UP000052012">
    <property type="component" value="Unassembled WGS sequence"/>
</dbReference>
<name>A0A0R2AQU7_9LACO</name>
<dbReference type="PANTHER" id="PTHR43861">
    <property type="entry name" value="TRANS-ACONITATE 2-METHYLTRANSFERASE-RELATED"/>
    <property type="match status" value="1"/>
</dbReference>
<dbReference type="GO" id="GO:0032259">
    <property type="term" value="P:methylation"/>
    <property type="evidence" value="ECO:0007669"/>
    <property type="project" value="UniProtKB-KW"/>
</dbReference>
<evidence type="ECO:0000256" key="1">
    <source>
        <dbReference type="ARBA" id="ARBA00022679"/>
    </source>
</evidence>
<keyword evidence="1 3" id="KW-0808">Transferase</keyword>
<accession>A0A0R2AQU7</accession>
<dbReference type="OrthoDB" id="9811589at2"/>
<evidence type="ECO:0000313" key="3">
    <source>
        <dbReference type="EMBL" id="KRM68116.1"/>
    </source>
</evidence>
<dbReference type="STRING" id="1423781.FD06_GL000235"/>
<comment type="caution">
    <text evidence="3">The sequence shown here is derived from an EMBL/GenBank/DDBJ whole genome shotgun (WGS) entry which is preliminary data.</text>
</comment>
<sequence length="245" mass="28432">MIYTSFAQLYDELFDSDMYDNWFEFVAKHVDKDSNILNVACGNGRLDCLLLENGYNVTGLDLSSDMLSIASKHANESNLSLPLIEGNMLDLSGVDDYEVITCFDDSLCYLDSEKSLELAFKNVYNHLTSGGKYLFDVITPYKTDVYYPGYMYNYHDETRAFMWSSYIGEYEHSVEHDLAFFFFNDEIDAYDSFNEIHCERTYDLSVYVDLLKKVGFKNVEVSAEFGKKDIDIKTDRWFFVCDKVI</sequence>
<dbReference type="RefSeq" id="WP_056966449.1">
    <property type="nucleotide sequence ID" value="NZ_AYYQ01000031.1"/>
</dbReference>
<dbReference type="Pfam" id="PF13649">
    <property type="entry name" value="Methyltransf_25"/>
    <property type="match status" value="1"/>
</dbReference>
<dbReference type="PATRIC" id="fig|1423781.4.peg.238"/>
<dbReference type="CDD" id="cd02440">
    <property type="entry name" value="AdoMet_MTases"/>
    <property type="match status" value="1"/>
</dbReference>
<protein>
    <submittedName>
        <fullName evidence="3">Methyltransferase</fullName>
    </submittedName>
</protein>
<organism evidence="3 4">
    <name type="scientific">Apilactobacillus ozensis DSM 23829 = JCM 17196</name>
    <dbReference type="NCBI Taxonomy" id="1423781"/>
    <lineage>
        <taxon>Bacteria</taxon>
        <taxon>Bacillati</taxon>
        <taxon>Bacillota</taxon>
        <taxon>Bacilli</taxon>
        <taxon>Lactobacillales</taxon>
        <taxon>Lactobacillaceae</taxon>
        <taxon>Apilactobacillus</taxon>
    </lineage>
</organism>
<evidence type="ECO:0000259" key="2">
    <source>
        <dbReference type="Pfam" id="PF13649"/>
    </source>
</evidence>
<keyword evidence="4" id="KW-1185">Reference proteome</keyword>